<evidence type="ECO:0000259" key="3">
    <source>
        <dbReference type="Pfam" id="PF13478"/>
    </source>
</evidence>
<name>A0A3M8CQN2_9BACL</name>
<dbReference type="PANTHER" id="PTHR30388">
    <property type="entry name" value="ALDEHYDE OXIDOREDUCTASE MOLYBDENUM COFACTOR ASSEMBLY PROTEIN"/>
    <property type="match status" value="1"/>
</dbReference>
<evidence type="ECO:0000313" key="4">
    <source>
        <dbReference type="EMBL" id="RNB77607.1"/>
    </source>
</evidence>
<proteinExistence type="predicted"/>
<feature type="compositionally biased region" description="Basic and acidic residues" evidence="1">
    <location>
        <begin position="348"/>
        <end position="360"/>
    </location>
</feature>
<organism evidence="4 5">
    <name type="scientific">Brevibacillus panacihumi</name>
    <dbReference type="NCBI Taxonomy" id="497735"/>
    <lineage>
        <taxon>Bacteria</taxon>
        <taxon>Bacillati</taxon>
        <taxon>Bacillota</taxon>
        <taxon>Bacilli</taxon>
        <taxon>Bacillales</taxon>
        <taxon>Paenibacillaceae</taxon>
        <taxon>Brevibacillus</taxon>
    </lineage>
</organism>
<dbReference type="InterPro" id="IPR003777">
    <property type="entry name" value="XdhC_CoxI"/>
</dbReference>
<dbReference type="Pfam" id="PF02625">
    <property type="entry name" value="XdhC_CoxI"/>
    <property type="match status" value="1"/>
</dbReference>
<gene>
    <name evidence="4" type="ORF">EDM58_14070</name>
</gene>
<dbReference type="Pfam" id="PF13478">
    <property type="entry name" value="XdhC_C"/>
    <property type="match status" value="1"/>
</dbReference>
<evidence type="ECO:0000259" key="2">
    <source>
        <dbReference type="Pfam" id="PF02625"/>
    </source>
</evidence>
<feature type="domain" description="XdhC Rossmann" evidence="3">
    <location>
        <begin position="191"/>
        <end position="334"/>
    </location>
</feature>
<dbReference type="PANTHER" id="PTHR30388:SF6">
    <property type="entry name" value="XANTHINE DEHYDROGENASE SUBUNIT A-RELATED"/>
    <property type="match status" value="1"/>
</dbReference>
<accession>A0A3M8CQN2</accession>
<dbReference type="InterPro" id="IPR027051">
    <property type="entry name" value="XdhC_Rossmann_dom"/>
</dbReference>
<dbReference type="InterPro" id="IPR052698">
    <property type="entry name" value="MoCofactor_Util/Proc"/>
</dbReference>
<protein>
    <submittedName>
        <fullName evidence="4">XdhC/CoxI family protein</fullName>
    </submittedName>
</protein>
<dbReference type="Proteomes" id="UP000281915">
    <property type="component" value="Unassembled WGS sequence"/>
</dbReference>
<dbReference type="Gene3D" id="3.40.50.720">
    <property type="entry name" value="NAD(P)-binding Rossmann-like Domain"/>
    <property type="match status" value="1"/>
</dbReference>
<evidence type="ECO:0000256" key="1">
    <source>
        <dbReference type="SAM" id="MobiDB-lite"/>
    </source>
</evidence>
<feature type="region of interest" description="Disordered" evidence="1">
    <location>
        <begin position="339"/>
        <end position="366"/>
    </location>
</feature>
<comment type="caution">
    <text evidence="4">The sequence shown here is derived from an EMBL/GenBank/DDBJ whole genome shotgun (WGS) entry which is preliminary data.</text>
</comment>
<feature type="domain" description="XdhC- CoxI" evidence="2">
    <location>
        <begin position="11"/>
        <end position="77"/>
    </location>
</feature>
<dbReference type="RefSeq" id="WP_122913879.1">
    <property type="nucleotide sequence ID" value="NZ_RHHT01000029.1"/>
</dbReference>
<evidence type="ECO:0000313" key="5">
    <source>
        <dbReference type="Proteomes" id="UP000281915"/>
    </source>
</evidence>
<reference evidence="4 5" key="1">
    <citation type="submission" date="2018-10" db="EMBL/GenBank/DDBJ databases">
        <title>Phylogenomics of Brevibacillus.</title>
        <authorList>
            <person name="Dunlap C."/>
        </authorList>
    </citation>
    <scope>NUCLEOTIDE SEQUENCE [LARGE SCALE GENOMIC DNA]</scope>
    <source>
        <strain evidence="4 5">JCM 15085</strain>
    </source>
</reference>
<dbReference type="EMBL" id="RHHT01000029">
    <property type="protein sequence ID" value="RNB77607.1"/>
    <property type="molecule type" value="Genomic_DNA"/>
</dbReference>
<sequence length="366" mass="40757">MEVYRGLKRCLQSRERGVVATIIHVEGSTYRREGAACLLLEHGEVIGTLSAGCVESDLLEHARHVLQTGRPAVHRYDFRAEEDLLWGLGVGCNGAMQILLQPYDPKHAPHQAEQLFHIYEAKAMTREVCMSGVIIQTGDPAKQPVGSVFFLDQDEQQKLGLPAQAKGLYQVIRDEVEITLFAETIQPRTPLVICGAGPDAVPLVRGARALGWHVTVIDHRQLSLRHPVIADADEVVLVARQEYGSISVREDAYVVVMTHQYELDLMLLRRLMESPIPYLGVLGPRRRTEQILREISEERGRFDQDERNKLHAPVGLDIGADSPEEIALSILAEISSCRSGRSGLSLKGRSEPLHERRKEPLLAAKS</sequence>
<dbReference type="AlphaFoldDB" id="A0A3M8CQN2"/>